<dbReference type="STRING" id="288992.SAMN04488522_105403"/>
<proteinExistence type="predicted"/>
<feature type="domain" description="DUF7716" evidence="1">
    <location>
        <begin position="167"/>
        <end position="257"/>
    </location>
</feature>
<gene>
    <name evidence="2" type="ORF">SAMN04488522_105403</name>
</gene>
<dbReference type="InterPro" id="IPR056133">
    <property type="entry name" value="DUF7716"/>
</dbReference>
<evidence type="ECO:0000313" key="3">
    <source>
        <dbReference type="Proteomes" id="UP000184287"/>
    </source>
</evidence>
<organism evidence="2 3">
    <name type="scientific">Pedobacter caeni</name>
    <dbReference type="NCBI Taxonomy" id="288992"/>
    <lineage>
        <taxon>Bacteria</taxon>
        <taxon>Pseudomonadati</taxon>
        <taxon>Bacteroidota</taxon>
        <taxon>Sphingobacteriia</taxon>
        <taxon>Sphingobacteriales</taxon>
        <taxon>Sphingobacteriaceae</taxon>
        <taxon>Pedobacter</taxon>
    </lineage>
</organism>
<evidence type="ECO:0000259" key="1">
    <source>
        <dbReference type="Pfam" id="PF24832"/>
    </source>
</evidence>
<dbReference type="Proteomes" id="UP000184287">
    <property type="component" value="Unassembled WGS sequence"/>
</dbReference>
<sequence length="258" mass="29752">MQNSTTTDYKHRKFIERVVEFEVVWGLKSDFGWVSSPSNDEAALDVLPFWSDRAYARLLAKEEWQNYQPTEIPLAYFLEHWLPGMFKDEVLAGTNWDASLNGKECHPLKLALELINHLKSTNKHLILNGAGSLTALESQLKKDLKGKFALQSYMTIEELITSVRRKEDENVNYAVYGIYGQPLVPGTKLFIDFPIEVNESDQEIYPEAARKENLDMIYSAELLQDVINSVLDQKRDATFEEFIKALIHYDVHDDFLDL</sequence>
<dbReference type="Pfam" id="PF11042">
    <property type="entry name" value="DUF2750"/>
    <property type="match status" value="1"/>
</dbReference>
<name>A0A1M5JLK1_9SPHI</name>
<accession>A0A1M5JLK1</accession>
<keyword evidence="3" id="KW-1185">Reference proteome</keyword>
<reference evidence="3" key="1">
    <citation type="submission" date="2016-11" db="EMBL/GenBank/DDBJ databases">
        <authorList>
            <person name="Varghese N."/>
            <person name="Submissions S."/>
        </authorList>
    </citation>
    <scope>NUCLEOTIDE SEQUENCE [LARGE SCALE GENOMIC DNA]</scope>
    <source>
        <strain evidence="3">DSM 16990</strain>
    </source>
</reference>
<dbReference type="InterPro" id="IPR021284">
    <property type="entry name" value="DUF2750"/>
</dbReference>
<dbReference type="RefSeq" id="WP_073235057.1">
    <property type="nucleotide sequence ID" value="NZ_FQUQ01000005.1"/>
</dbReference>
<dbReference type="EMBL" id="FQUQ01000005">
    <property type="protein sequence ID" value="SHG41149.1"/>
    <property type="molecule type" value="Genomic_DNA"/>
</dbReference>
<dbReference type="OrthoDB" id="2936081at2"/>
<dbReference type="Pfam" id="PF24832">
    <property type="entry name" value="DUF7716"/>
    <property type="match status" value="1"/>
</dbReference>
<evidence type="ECO:0000313" key="2">
    <source>
        <dbReference type="EMBL" id="SHG41149.1"/>
    </source>
</evidence>
<protein>
    <recommendedName>
        <fullName evidence="1">DUF7716 domain-containing protein</fullName>
    </recommendedName>
</protein>
<dbReference type="AlphaFoldDB" id="A0A1M5JLK1"/>